<dbReference type="Proteomes" id="UP001211907">
    <property type="component" value="Unassembled WGS sequence"/>
</dbReference>
<proteinExistence type="predicted"/>
<dbReference type="GO" id="GO:0005829">
    <property type="term" value="C:cytosol"/>
    <property type="evidence" value="ECO:0007669"/>
    <property type="project" value="TreeGrafter"/>
</dbReference>
<feature type="domain" description="NADP-dependent oxidoreductase" evidence="1">
    <location>
        <begin position="17"/>
        <end position="274"/>
    </location>
</feature>
<dbReference type="Pfam" id="PF00248">
    <property type="entry name" value="Aldo_ket_red"/>
    <property type="match status" value="1"/>
</dbReference>
<dbReference type="Gene3D" id="3.20.20.100">
    <property type="entry name" value="NADP-dependent oxidoreductase domain"/>
    <property type="match status" value="1"/>
</dbReference>
<dbReference type="CDD" id="cd19099">
    <property type="entry name" value="AKR_unchar"/>
    <property type="match status" value="1"/>
</dbReference>
<evidence type="ECO:0000313" key="2">
    <source>
        <dbReference type="EMBL" id="KAJ3140064.1"/>
    </source>
</evidence>
<sequence>MIRNVIPRTQQQVSCVGFGAFRIGGSGALNAGAALNTALKRGANVIDTSTHFGAGLSETLIGQTLREATREWGLKREDIVIISKCGHILDKKRISELSKEVAVVGEEFDLVVLSESAAHCISPKFIESEITASLGRLNVEKIDIYMLNCPERLVAGKLHSRKVPSVYPFIKKAFTHLEQEVKRGRIGSYGIASNSLANSSIPDFINLEECIDLAKQAGGLDHSFSSIEYPLNLFERDAVERLDGERVLAEIAEENGIYQFIQRPLNVIANGSVRCLGDRNSGYTDETSITAELTTRFENVTKLELGLSSLVGDTEDDIKTVSHFVWAETLSENLTKLVSSNAFATQHYTQNIVLPTLNAEAEKLIASLPADSPNGDDIKLWAAEYKTSITELCTLLVNLCLSAESAMNREIATVLGAMAPSTVQEWRKVKFTAQGKDVDMYTQPPLSDISIRIIRSVLEMKTNGRGGTVLVGMRKPEYVDDIILAGCGESVKPDDVESALLCSLLD</sequence>
<dbReference type="InterPro" id="IPR023210">
    <property type="entry name" value="NADP_OxRdtase_dom"/>
</dbReference>
<evidence type="ECO:0000313" key="3">
    <source>
        <dbReference type="Proteomes" id="UP001211907"/>
    </source>
</evidence>
<dbReference type="GO" id="GO:0016491">
    <property type="term" value="F:oxidoreductase activity"/>
    <property type="evidence" value="ECO:0007669"/>
    <property type="project" value="InterPro"/>
</dbReference>
<name>A0AAD5XKT4_9FUNG</name>
<accession>A0AAD5XKT4</accession>
<dbReference type="InterPro" id="IPR020471">
    <property type="entry name" value="AKR"/>
</dbReference>
<reference evidence="2" key="1">
    <citation type="submission" date="2020-05" db="EMBL/GenBank/DDBJ databases">
        <title>Phylogenomic resolution of chytrid fungi.</title>
        <authorList>
            <person name="Stajich J.E."/>
            <person name="Amses K."/>
            <person name="Simmons R."/>
            <person name="Seto K."/>
            <person name="Myers J."/>
            <person name="Bonds A."/>
            <person name="Quandt C.A."/>
            <person name="Barry K."/>
            <person name="Liu P."/>
            <person name="Grigoriev I."/>
            <person name="Longcore J.E."/>
            <person name="James T.Y."/>
        </authorList>
    </citation>
    <scope>NUCLEOTIDE SEQUENCE</scope>
    <source>
        <strain evidence="2">JEL0513</strain>
    </source>
</reference>
<gene>
    <name evidence="2" type="ORF">HK100_010807</name>
</gene>
<evidence type="ECO:0000259" key="1">
    <source>
        <dbReference type="Pfam" id="PF00248"/>
    </source>
</evidence>
<dbReference type="PANTHER" id="PTHR42686">
    <property type="entry name" value="GH17980P-RELATED"/>
    <property type="match status" value="1"/>
</dbReference>
<dbReference type="InterPro" id="IPR036812">
    <property type="entry name" value="NAD(P)_OxRdtase_dom_sf"/>
</dbReference>
<organism evidence="2 3">
    <name type="scientific">Physocladia obscura</name>
    <dbReference type="NCBI Taxonomy" id="109957"/>
    <lineage>
        <taxon>Eukaryota</taxon>
        <taxon>Fungi</taxon>
        <taxon>Fungi incertae sedis</taxon>
        <taxon>Chytridiomycota</taxon>
        <taxon>Chytridiomycota incertae sedis</taxon>
        <taxon>Chytridiomycetes</taxon>
        <taxon>Chytridiales</taxon>
        <taxon>Chytriomycetaceae</taxon>
        <taxon>Physocladia</taxon>
    </lineage>
</organism>
<protein>
    <recommendedName>
        <fullName evidence="1">NADP-dependent oxidoreductase domain-containing protein</fullName>
    </recommendedName>
</protein>
<dbReference type="EMBL" id="JADGJH010000061">
    <property type="protein sequence ID" value="KAJ3140064.1"/>
    <property type="molecule type" value="Genomic_DNA"/>
</dbReference>
<dbReference type="PANTHER" id="PTHR42686:SF1">
    <property type="entry name" value="GH17980P-RELATED"/>
    <property type="match status" value="1"/>
</dbReference>
<dbReference type="AlphaFoldDB" id="A0AAD5XKT4"/>
<dbReference type="SUPFAM" id="SSF51430">
    <property type="entry name" value="NAD(P)-linked oxidoreductase"/>
    <property type="match status" value="1"/>
</dbReference>
<keyword evidence="3" id="KW-1185">Reference proteome</keyword>
<comment type="caution">
    <text evidence="2">The sequence shown here is derived from an EMBL/GenBank/DDBJ whole genome shotgun (WGS) entry which is preliminary data.</text>
</comment>